<sequence>MSNVGKNRNFVSQQSDQVNKLVLDDLDIGIIKEMIKDAEVKSTFLASKYDSPLSTIQRRRAKLEHTILKKKYYINISMFHWRRADLMISVDGDCGEAVSELLRSFGKNIISTSLRIGDPQANIVAAVFYKDSRELLNLMDGIRSINSVRCVKWSEVVRDFGPTDAGIETILSSQT</sequence>
<dbReference type="HOGENOM" id="CLU_126369_0_0_2"/>
<evidence type="ECO:0000313" key="1">
    <source>
        <dbReference type="EMBL" id="AIC14982.1"/>
    </source>
</evidence>
<proteinExistence type="predicted"/>
<dbReference type="EMBL" id="CP007536">
    <property type="protein sequence ID" value="AIC14982.1"/>
    <property type="molecule type" value="Genomic_DNA"/>
</dbReference>
<accession>A0A060HP66</accession>
<protein>
    <recommendedName>
        <fullName evidence="3">Transcriptional regulator, AsnC family</fullName>
    </recommendedName>
</protein>
<dbReference type="InterPro" id="IPR036388">
    <property type="entry name" value="WH-like_DNA-bd_sf"/>
</dbReference>
<dbReference type="Gene3D" id="1.10.10.10">
    <property type="entry name" value="Winged helix-like DNA-binding domain superfamily/Winged helix DNA-binding domain"/>
    <property type="match status" value="1"/>
</dbReference>
<gene>
    <name evidence="1" type="ORF">NVIE_007680</name>
</gene>
<name>A0A060HP66_9ARCH</name>
<dbReference type="AlphaFoldDB" id="A0A060HP66"/>
<keyword evidence="2" id="KW-1185">Reference proteome</keyword>
<dbReference type="KEGG" id="nvn:NVIE_007680"/>
<reference evidence="1 2" key="1">
    <citation type="journal article" date="2014" name="Int. J. Syst. Evol. Microbiol.">
        <title>Nitrososphaera viennensis gen. nov., sp. nov., an aerobic and mesophilic, ammonia-oxidizing archaeon from soil and a member of the archaeal phylum Thaumarchaeota.</title>
        <authorList>
            <person name="Stieglmeier M."/>
            <person name="Klingl A."/>
            <person name="Alves R.J."/>
            <person name="Rittmann S.K."/>
            <person name="Melcher M."/>
            <person name="Leisch N."/>
            <person name="Schleper C."/>
        </authorList>
    </citation>
    <scope>NUCLEOTIDE SEQUENCE [LARGE SCALE GENOMIC DNA]</scope>
    <source>
        <strain evidence="1">EN76</strain>
    </source>
</reference>
<dbReference type="STRING" id="926571.NVIE_007680"/>
<evidence type="ECO:0000313" key="2">
    <source>
        <dbReference type="Proteomes" id="UP000027093"/>
    </source>
</evidence>
<organism evidence="1 2">
    <name type="scientific">Nitrososphaera viennensis EN76</name>
    <dbReference type="NCBI Taxonomy" id="926571"/>
    <lineage>
        <taxon>Archaea</taxon>
        <taxon>Nitrososphaerota</taxon>
        <taxon>Nitrososphaeria</taxon>
        <taxon>Nitrososphaerales</taxon>
        <taxon>Nitrososphaeraceae</taxon>
        <taxon>Nitrososphaera</taxon>
    </lineage>
</organism>
<evidence type="ECO:0008006" key="3">
    <source>
        <dbReference type="Google" id="ProtNLM"/>
    </source>
</evidence>
<dbReference type="Proteomes" id="UP000027093">
    <property type="component" value="Chromosome"/>
</dbReference>